<dbReference type="EMBL" id="JAOUSF010000002">
    <property type="protein sequence ID" value="MCU9613040.1"/>
    <property type="molecule type" value="Genomic_DNA"/>
</dbReference>
<name>A0AAE3IR40_9BACI</name>
<protein>
    <recommendedName>
        <fullName evidence="3">DUF3789 domain-containing protein</fullName>
    </recommendedName>
</protein>
<dbReference type="Proteomes" id="UP001209318">
    <property type="component" value="Unassembled WGS sequence"/>
</dbReference>
<evidence type="ECO:0008006" key="3">
    <source>
        <dbReference type="Google" id="ProtNLM"/>
    </source>
</evidence>
<sequence length="40" mass="4420">MLLFIAGSVTGSIAMLFTLSLTTVAKRADEHNKIVYSKYE</sequence>
<evidence type="ECO:0000313" key="1">
    <source>
        <dbReference type="EMBL" id="MCU9613040.1"/>
    </source>
</evidence>
<organism evidence="1 2">
    <name type="scientific">Perspicuibacillus lycopersici</name>
    <dbReference type="NCBI Taxonomy" id="1325689"/>
    <lineage>
        <taxon>Bacteria</taxon>
        <taxon>Bacillati</taxon>
        <taxon>Bacillota</taxon>
        <taxon>Bacilli</taxon>
        <taxon>Bacillales</taxon>
        <taxon>Bacillaceae</taxon>
        <taxon>Perspicuibacillus</taxon>
    </lineage>
</organism>
<proteinExistence type="predicted"/>
<gene>
    <name evidence="1" type="ORF">OEV98_05685</name>
</gene>
<reference evidence="1" key="1">
    <citation type="submission" date="2022-10" db="EMBL/GenBank/DDBJ databases">
        <title>Description of Fervidibacillus gen. nov. in the family Fervidibacillaceae fam. nov. with two species, Fervidibacillus albus sp. nov., and Fervidibacillus halotolerans sp. nov., isolated from tidal flat sediments.</title>
        <authorList>
            <person name="Kwon K.K."/>
            <person name="Yang S.-H."/>
        </authorList>
    </citation>
    <scope>NUCLEOTIDE SEQUENCE</scope>
    <source>
        <strain evidence="1">JCM 19140</strain>
    </source>
</reference>
<dbReference type="RefSeq" id="WP_263072248.1">
    <property type="nucleotide sequence ID" value="NZ_JAOUSF010000002.1"/>
</dbReference>
<comment type="caution">
    <text evidence="1">The sequence shown here is derived from an EMBL/GenBank/DDBJ whole genome shotgun (WGS) entry which is preliminary data.</text>
</comment>
<keyword evidence="2" id="KW-1185">Reference proteome</keyword>
<evidence type="ECO:0000313" key="2">
    <source>
        <dbReference type="Proteomes" id="UP001209318"/>
    </source>
</evidence>
<dbReference type="AlphaFoldDB" id="A0AAE3IR40"/>
<accession>A0AAE3IR40</accession>